<feature type="domain" description="Methyltransferase" evidence="1">
    <location>
        <begin position="44"/>
        <end position="139"/>
    </location>
</feature>
<reference evidence="2 3" key="1">
    <citation type="submission" date="2020-07" db="EMBL/GenBank/DDBJ databases">
        <title>Genome of Haloechinothrix sp.</title>
        <authorList>
            <person name="Tang S.-K."/>
            <person name="Yang L."/>
            <person name="Zhu W.-Y."/>
        </authorList>
    </citation>
    <scope>NUCLEOTIDE SEQUENCE [LARGE SCALE GENOMIC DNA]</scope>
    <source>
        <strain evidence="2 3">YIM 98757</strain>
    </source>
</reference>
<sequence>MTMPEAGEIFHAAHAEFAEWSPRLWRPLGEITAAVSRPQPGERVLDACCGSGASALPAARAVGADGSVDALDLAENLLVQGRREAEWRKLANLRFINGDVTTWQPPQPYDLVQCCYGVFFFPDMDAGARHLTSLLRPGGRLAVTTWLEGGMERIVPLARDAVGEVRPDLTESFDRPNSSERVNTAGKVRDWLGSLGLERITVETATYRQPLHPDDAWTLLLGAALRGLLDQLSPAELSEARRHFEGGMHSTAMSELDASSLVAVGHTAR</sequence>
<dbReference type="InterPro" id="IPR041698">
    <property type="entry name" value="Methyltransf_25"/>
</dbReference>
<dbReference type="GO" id="GO:0032259">
    <property type="term" value="P:methylation"/>
    <property type="evidence" value="ECO:0007669"/>
    <property type="project" value="UniProtKB-KW"/>
</dbReference>
<dbReference type="InterPro" id="IPR029063">
    <property type="entry name" value="SAM-dependent_MTases_sf"/>
</dbReference>
<accession>A0A838A9Z7</accession>
<dbReference type="Gene3D" id="3.40.50.150">
    <property type="entry name" value="Vaccinia Virus protein VP39"/>
    <property type="match status" value="1"/>
</dbReference>
<evidence type="ECO:0000259" key="1">
    <source>
        <dbReference type="Pfam" id="PF13649"/>
    </source>
</evidence>
<dbReference type="EMBL" id="JACCKD010000003">
    <property type="protein sequence ID" value="MBA0125752.1"/>
    <property type="molecule type" value="Genomic_DNA"/>
</dbReference>
<dbReference type="RefSeq" id="WP_180892599.1">
    <property type="nucleotide sequence ID" value="NZ_JACCKD010000003.1"/>
</dbReference>
<dbReference type="GO" id="GO:0008168">
    <property type="term" value="F:methyltransferase activity"/>
    <property type="evidence" value="ECO:0007669"/>
    <property type="project" value="UniProtKB-KW"/>
</dbReference>
<dbReference type="CDD" id="cd02440">
    <property type="entry name" value="AdoMet_MTases"/>
    <property type="match status" value="1"/>
</dbReference>
<name>A0A838A9Z7_9PSEU</name>
<organism evidence="2 3">
    <name type="scientific">Haloechinothrix aidingensis</name>
    <dbReference type="NCBI Taxonomy" id="2752311"/>
    <lineage>
        <taxon>Bacteria</taxon>
        <taxon>Bacillati</taxon>
        <taxon>Actinomycetota</taxon>
        <taxon>Actinomycetes</taxon>
        <taxon>Pseudonocardiales</taxon>
        <taxon>Pseudonocardiaceae</taxon>
        <taxon>Haloechinothrix</taxon>
    </lineage>
</organism>
<dbReference type="PANTHER" id="PTHR43591:SF99">
    <property type="entry name" value="OS06G0646000 PROTEIN"/>
    <property type="match status" value="1"/>
</dbReference>
<dbReference type="AlphaFoldDB" id="A0A838A9Z7"/>
<keyword evidence="3" id="KW-1185">Reference proteome</keyword>
<dbReference type="Pfam" id="PF13649">
    <property type="entry name" value="Methyltransf_25"/>
    <property type="match status" value="1"/>
</dbReference>
<comment type="caution">
    <text evidence="2">The sequence shown here is derived from an EMBL/GenBank/DDBJ whole genome shotgun (WGS) entry which is preliminary data.</text>
</comment>
<evidence type="ECO:0000313" key="3">
    <source>
        <dbReference type="Proteomes" id="UP000582974"/>
    </source>
</evidence>
<keyword evidence="2" id="KW-0489">Methyltransferase</keyword>
<dbReference type="SUPFAM" id="SSF53335">
    <property type="entry name" value="S-adenosyl-L-methionine-dependent methyltransferases"/>
    <property type="match status" value="1"/>
</dbReference>
<dbReference type="Proteomes" id="UP000582974">
    <property type="component" value="Unassembled WGS sequence"/>
</dbReference>
<evidence type="ECO:0000313" key="2">
    <source>
        <dbReference type="EMBL" id="MBA0125752.1"/>
    </source>
</evidence>
<dbReference type="PANTHER" id="PTHR43591">
    <property type="entry name" value="METHYLTRANSFERASE"/>
    <property type="match status" value="1"/>
</dbReference>
<gene>
    <name evidence="2" type="ORF">H0B56_09390</name>
</gene>
<keyword evidence="2" id="KW-0808">Transferase</keyword>
<protein>
    <submittedName>
        <fullName evidence="2">Methyltransferase domain-containing protein</fullName>
    </submittedName>
</protein>
<proteinExistence type="predicted"/>